<accession>A0A3S4GK72</accession>
<dbReference type="Proteomes" id="UP000275676">
    <property type="component" value="Chromosome"/>
</dbReference>
<reference evidence="3 4" key="1">
    <citation type="submission" date="2018-12" db="EMBL/GenBank/DDBJ databases">
        <authorList>
            <consortium name="Pathogen Informatics"/>
        </authorList>
    </citation>
    <scope>NUCLEOTIDE SEQUENCE [LARGE SCALE GENOMIC DNA]</scope>
    <source>
        <strain evidence="3 4">NCTC10047</strain>
    </source>
</reference>
<dbReference type="SUPFAM" id="SSF53706">
    <property type="entry name" value="Formate dehydrogenase/DMSO reductase, domains 1-3"/>
    <property type="match status" value="1"/>
</dbReference>
<dbReference type="Gene3D" id="3.40.50.740">
    <property type="match status" value="1"/>
</dbReference>
<dbReference type="EMBL" id="LR134156">
    <property type="protein sequence ID" value="VEA76188.1"/>
    <property type="molecule type" value="Genomic_DNA"/>
</dbReference>
<evidence type="ECO:0000259" key="1">
    <source>
        <dbReference type="Pfam" id="PF00384"/>
    </source>
</evidence>
<evidence type="ECO:0000313" key="3">
    <source>
        <dbReference type="EMBL" id="VEA76188.1"/>
    </source>
</evidence>
<protein>
    <submittedName>
        <fullName evidence="3">Trimethylamine-N-oxide reductase 1</fullName>
        <ecNumber evidence="3">1.7.2.3</ecNumber>
    </submittedName>
</protein>
<dbReference type="AlphaFoldDB" id="A0A3S4GK72"/>
<sequence length="97" mass="11676">MNGEWVATRPFKQDKYPCDMLNAVREVVYNPSRVRYPMVRLDWLRQREKSDRRQRGDNRFVRVSWDRALDLFMRSWSGYKKPTDLPACLPALPTGKW</sequence>
<dbReference type="InterPro" id="IPR006656">
    <property type="entry name" value="Mopterin_OxRdtase"/>
</dbReference>
<evidence type="ECO:0000313" key="4">
    <source>
        <dbReference type="Proteomes" id="UP000275676"/>
    </source>
</evidence>
<name>A0A3S4GK72_SALER</name>
<dbReference type="GO" id="GO:0050626">
    <property type="term" value="F:trimethylamine-N-oxide reductase (cytochrome c) activity"/>
    <property type="evidence" value="ECO:0007669"/>
    <property type="project" value="UniProtKB-EC"/>
</dbReference>
<dbReference type="Pfam" id="PF18364">
    <property type="entry name" value="Molybdopterin_N"/>
    <property type="match status" value="1"/>
</dbReference>
<gene>
    <name evidence="3" type="primary">torA2_2</name>
    <name evidence="3" type="ORF">NCTC10047_02052</name>
</gene>
<feature type="domain" description="Molybdopterin oxidoreductase N-terminal" evidence="2">
    <location>
        <begin position="2"/>
        <end position="29"/>
    </location>
</feature>
<evidence type="ECO:0000259" key="2">
    <source>
        <dbReference type="Pfam" id="PF18364"/>
    </source>
</evidence>
<dbReference type="EC" id="1.7.2.3" evidence="3"/>
<organism evidence="3 4">
    <name type="scientific">Salmonella enterica subsp. arizonae</name>
    <dbReference type="NCBI Taxonomy" id="59203"/>
    <lineage>
        <taxon>Bacteria</taxon>
        <taxon>Pseudomonadati</taxon>
        <taxon>Pseudomonadota</taxon>
        <taxon>Gammaproteobacteria</taxon>
        <taxon>Enterobacterales</taxon>
        <taxon>Enterobacteriaceae</taxon>
        <taxon>Salmonella</taxon>
    </lineage>
</organism>
<dbReference type="InterPro" id="IPR041460">
    <property type="entry name" value="Molybdopterin_N"/>
</dbReference>
<proteinExistence type="predicted"/>
<keyword evidence="3" id="KW-0560">Oxidoreductase</keyword>
<dbReference type="Pfam" id="PF00384">
    <property type="entry name" value="Molybdopterin"/>
    <property type="match status" value="1"/>
</dbReference>
<feature type="domain" description="Molybdopterin oxidoreductase" evidence="1">
    <location>
        <begin position="33"/>
        <end position="78"/>
    </location>
</feature>